<accession>A0A4P7NS75</accession>
<protein>
    <submittedName>
        <fullName evidence="2">Uncharacterized protein</fullName>
    </submittedName>
</protein>
<dbReference type="AlphaFoldDB" id="A0A4P7NS75"/>
<dbReference type="EMBL" id="CP034210">
    <property type="protein sequence ID" value="QBZ65321.1"/>
    <property type="molecule type" value="Genomic_DNA"/>
</dbReference>
<evidence type="ECO:0000313" key="2">
    <source>
        <dbReference type="EMBL" id="QBZ65321.1"/>
    </source>
</evidence>
<name>A0A4P7NS75_PYROR</name>
<feature type="compositionally biased region" description="Polar residues" evidence="1">
    <location>
        <begin position="98"/>
        <end position="109"/>
    </location>
</feature>
<feature type="compositionally biased region" description="Low complexity" evidence="1">
    <location>
        <begin position="152"/>
        <end position="192"/>
    </location>
</feature>
<reference evidence="2 3" key="1">
    <citation type="journal article" date="2019" name="Mol. Biol. Evol.">
        <title>Blast fungal genomes show frequent chromosomal changes, gene gains and losses, and effector gene turnover.</title>
        <authorList>
            <person name="Gomez Luciano L.B."/>
            <person name="Jason Tsai I."/>
            <person name="Chuma I."/>
            <person name="Tosa Y."/>
            <person name="Chen Y.H."/>
            <person name="Li J.Y."/>
            <person name="Li M.Y."/>
            <person name="Jade Lu M.Y."/>
            <person name="Nakayashiki H."/>
            <person name="Li W.H."/>
        </authorList>
    </citation>
    <scope>NUCLEOTIDE SEQUENCE [LARGE SCALE GENOMIC DNA]</scope>
    <source>
        <strain evidence="2">MZ5-1-6</strain>
    </source>
</reference>
<feature type="region of interest" description="Disordered" evidence="1">
    <location>
        <begin position="67"/>
        <end position="204"/>
    </location>
</feature>
<evidence type="ECO:0000313" key="3">
    <source>
        <dbReference type="Proteomes" id="UP000294847"/>
    </source>
</evidence>
<feature type="compositionally biased region" description="Polar residues" evidence="1">
    <location>
        <begin position="67"/>
        <end position="90"/>
    </location>
</feature>
<sequence length="455" mass="50156">MVCPTCNGVYADYNDHIRKKPPDERYTALQLQPLGLTPCPICKTACKNDLGVKTHLSKIHKISGASKISTQPRIRTENTDNTNSVPTLSFNPVLPEIQTLTPGLNNSRWADNPRKRRADTPSPTRGRNIRPRRFIYTNIDLTNDEPADNPDVNSPRVNNPEVNNPRTDNPRANNPRANNEPPSSPNSLPSISEFYTPGTQNLGNSNISLKDQHDKITGPILQKPLIQKLIEYSKIPIPEHHLHARQAKIFADAANRIAKNFIQSPTEKTLFNLLILPRIFGIGLINGKVIKIMQNFPSQIPPIPKIDFPSEKTDSDPVLNAKKLLEKGYIGRAAKAIIDPTPVAPETPESLNILREKHPIGQNNPFNTKSQPISGRQITEKAILSAISSIGREKAPGLSGWTRSLLDAAIKIPTQNDVIPALRLLTDMIRQGTAPGRELLCASRLIGLSKPDGGV</sequence>
<organism evidence="2 3">
    <name type="scientific">Pyricularia oryzae</name>
    <name type="common">Rice blast fungus</name>
    <name type="synonym">Magnaporthe oryzae</name>
    <dbReference type="NCBI Taxonomy" id="318829"/>
    <lineage>
        <taxon>Eukaryota</taxon>
        <taxon>Fungi</taxon>
        <taxon>Dikarya</taxon>
        <taxon>Ascomycota</taxon>
        <taxon>Pezizomycotina</taxon>
        <taxon>Sordariomycetes</taxon>
        <taxon>Sordariomycetidae</taxon>
        <taxon>Magnaporthales</taxon>
        <taxon>Pyriculariaceae</taxon>
        <taxon>Pyricularia</taxon>
    </lineage>
</organism>
<gene>
    <name evidence="2" type="ORF">PoMZ_12279</name>
</gene>
<proteinExistence type="predicted"/>
<dbReference type="Proteomes" id="UP000294847">
    <property type="component" value="Chromosome 7"/>
</dbReference>
<evidence type="ECO:0000256" key="1">
    <source>
        <dbReference type="SAM" id="MobiDB-lite"/>
    </source>
</evidence>